<dbReference type="AlphaFoldDB" id="A0A024FTL0"/>
<reference evidence="1 2" key="1">
    <citation type="submission" date="2012-05" db="EMBL/GenBank/DDBJ databases">
        <title>Recombination and specialization in a pathogen metapopulation.</title>
        <authorList>
            <person name="Gardiner A."/>
            <person name="Kemen E."/>
            <person name="Schultz-Larsen T."/>
            <person name="MacLean D."/>
            <person name="Van Oosterhout C."/>
            <person name="Jones J.D.G."/>
        </authorList>
    </citation>
    <scope>NUCLEOTIDE SEQUENCE [LARGE SCALE GENOMIC DNA]</scope>
    <source>
        <strain evidence="1 2">Ac Nc2</strain>
    </source>
</reference>
<evidence type="ECO:0000313" key="2">
    <source>
        <dbReference type="Proteomes" id="UP000053237"/>
    </source>
</evidence>
<sequence length="175" mass="20440">MTSSACISASSRSVTKTHCPHIIFRSFRSYKAIYEDIYLICCCYASNMHYQKIDFVGLICCVNEPDTAGAKLLTYLFLFQYIREQFITVFRLSSISNWMIYHVVMIVRYSNHHHSSYRMKKTLQSYLGHESISHNTSQDVLACVHRVLYSIRFLQLGYQPAQQMTYVLQVIFSDL</sequence>
<accession>A0A024FTL0</accession>
<keyword evidence="2" id="KW-1185">Reference proteome</keyword>
<name>A0A024FTL0_9STRA</name>
<dbReference type="EMBL" id="CAIX01000225">
    <property type="protein sequence ID" value="CCI10371.1"/>
    <property type="molecule type" value="Genomic_DNA"/>
</dbReference>
<comment type="caution">
    <text evidence="1">The sequence shown here is derived from an EMBL/GenBank/DDBJ whole genome shotgun (WGS) entry which is preliminary data.</text>
</comment>
<proteinExistence type="predicted"/>
<gene>
    <name evidence="1" type="ORF">BN9_095470</name>
</gene>
<dbReference type="InParanoid" id="A0A024FTL0"/>
<dbReference type="Proteomes" id="UP000053237">
    <property type="component" value="Unassembled WGS sequence"/>
</dbReference>
<evidence type="ECO:0000313" key="1">
    <source>
        <dbReference type="EMBL" id="CCI10371.1"/>
    </source>
</evidence>
<protein>
    <submittedName>
        <fullName evidence="1">Uncharacterized protein</fullName>
    </submittedName>
</protein>
<organism evidence="1 2">
    <name type="scientific">Albugo candida</name>
    <dbReference type="NCBI Taxonomy" id="65357"/>
    <lineage>
        <taxon>Eukaryota</taxon>
        <taxon>Sar</taxon>
        <taxon>Stramenopiles</taxon>
        <taxon>Oomycota</taxon>
        <taxon>Peronosporomycetes</taxon>
        <taxon>Albuginales</taxon>
        <taxon>Albuginaceae</taxon>
        <taxon>Albugo</taxon>
    </lineage>
</organism>